<dbReference type="Ensembl" id="ENSOCUT00000037540.1">
    <property type="protein sequence ID" value="ENSOCUP00000048676.1"/>
    <property type="gene ID" value="ENSOCUG00000038031.1"/>
</dbReference>
<sequence length="273" mass="31222">PHCGVRLRSPRGAGEAARPFTHASDCFLRLPRRLVAQLLRVMRRSRETWTPGFESWMEGRHFSDHGENVAATDTSWSKLGLPNRGPAFLKLCSYVVSCQQIEVKLLLAEDWKLLMLHIAFLKQHLLEQIQKVFPKAIFPVSVCPQKYIFIQIARYSALMPAASYRRLNTDIRLLIQPSTCLAKKNTLSKADDIHGGISQFWKRTQGMREGFQPKQFQLYTVGVAESYETDCEISVDCESITVTYGKLTKLLSPEQWQNKPKQNVLSPEKEKPM</sequence>
<dbReference type="GO" id="GO:0007031">
    <property type="term" value="P:peroxisome organization"/>
    <property type="evidence" value="ECO:0007669"/>
    <property type="project" value="InterPro"/>
</dbReference>
<reference evidence="5" key="3">
    <citation type="submission" date="2025-09" db="UniProtKB">
        <authorList>
            <consortium name="Ensembl"/>
        </authorList>
    </citation>
    <scope>IDENTIFICATION</scope>
    <source>
        <strain evidence="5">Thorbecke</strain>
    </source>
</reference>
<dbReference type="Gene3D" id="3.10.330.10">
    <property type="match status" value="1"/>
</dbReference>
<keyword evidence="1" id="KW-0547">Nucleotide-binding</keyword>
<organism evidence="5 6">
    <name type="scientific">Oryctolagus cuniculus</name>
    <name type="common">Rabbit</name>
    <dbReference type="NCBI Taxonomy" id="9986"/>
    <lineage>
        <taxon>Eukaryota</taxon>
        <taxon>Metazoa</taxon>
        <taxon>Chordata</taxon>
        <taxon>Craniata</taxon>
        <taxon>Vertebrata</taxon>
        <taxon>Euteleostomi</taxon>
        <taxon>Mammalia</taxon>
        <taxon>Eutheria</taxon>
        <taxon>Euarchontoglires</taxon>
        <taxon>Glires</taxon>
        <taxon>Lagomorpha</taxon>
        <taxon>Leporidae</taxon>
        <taxon>Oryctolagus</taxon>
    </lineage>
</organism>
<evidence type="ECO:0000259" key="3">
    <source>
        <dbReference type="Pfam" id="PF09262"/>
    </source>
</evidence>
<accession>A0A5F9DSE9</accession>
<dbReference type="InterPro" id="IPR029067">
    <property type="entry name" value="CDC48_domain_2-like_sf"/>
</dbReference>
<dbReference type="GO" id="GO:0005524">
    <property type="term" value="F:ATP binding"/>
    <property type="evidence" value="ECO:0007669"/>
    <property type="project" value="UniProtKB-KW"/>
</dbReference>
<protein>
    <submittedName>
        <fullName evidence="5">Uncharacterized protein</fullName>
    </submittedName>
</protein>
<reference evidence="5" key="2">
    <citation type="submission" date="2025-08" db="UniProtKB">
        <authorList>
            <consortium name="Ensembl"/>
        </authorList>
    </citation>
    <scope>IDENTIFICATION</scope>
    <source>
        <strain evidence="5">Thorbecke</strain>
    </source>
</reference>
<dbReference type="SUPFAM" id="SSF54585">
    <property type="entry name" value="Cdc48 domain 2-like"/>
    <property type="match status" value="1"/>
</dbReference>
<evidence type="ECO:0000313" key="6">
    <source>
        <dbReference type="Proteomes" id="UP000001811"/>
    </source>
</evidence>
<dbReference type="Pfam" id="PF09262">
    <property type="entry name" value="PEX-1N"/>
    <property type="match status" value="1"/>
</dbReference>
<dbReference type="InterPro" id="IPR015342">
    <property type="entry name" value="PEX1-N_C-lobe"/>
</dbReference>
<feature type="domain" description="Peroxisomal ATPase PEX1 N-terminal C-lobe" evidence="3">
    <location>
        <begin position="100"/>
        <end position="177"/>
    </location>
</feature>
<evidence type="ECO:0000259" key="4">
    <source>
        <dbReference type="Pfam" id="PF09263"/>
    </source>
</evidence>
<keyword evidence="6" id="KW-1185">Reference proteome</keyword>
<dbReference type="InterPro" id="IPR015343">
    <property type="entry name" value="PEX1-N-lobe"/>
</dbReference>
<feature type="domain" description="Peroxisomal ATPase PEX1 N-terminal N-lobe" evidence="4">
    <location>
        <begin position="20"/>
        <end position="93"/>
    </location>
</feature>
<dbReference type="Pfam" id="PF09263">
    <property type="entry name" value="PEX-2N"/>
    <property type="match status" value="1"/>
</dbReference>
<evidence type="ECO:0000256" key="2">
    <source>
        <dbReference type="ARBA" id="ARBA00022840"/>
    </source>
</evidence>
<keyword evidence="2" id="KW-0067">ATP-binding</keyword>
<dbReference type="Gene3D" id="2.40.40.20">
    <property type="match status" value="1"/>
</dbReference>
<proteinExistence type="predicted"/>
<dbReference type="SMR" id="A0A5F9DSE9"/>
<evidence type="ECO:0000313" key="5">
    <source>
        <dbReference type="Ensembl" id="ENSOCUP00000048676.1"/>
    </source>
</evidence>
<dbReference type="AlphaFoldDB" id="A0A5F9DSE9"/>
<dbReference type="InParanoid" id="A0A5F9DSE9"/>
<dbReference type="STRING" id="9986.ENSOCUP00000048676"/>
<dbReference type="Proteomes" id="UP000001811">
    <property type="component" value="Unplaced"/>
</dbReference>
<evidence type="ECO:0000256" key="1">
    <source>
        <dbReference type="ARBA" id="ARBA00022741"/>
    </source>
</evidence>
<dbReference type="Bgee" id="ENSOCUG00000038031">
    <property type="expression patterns" value="Expressed in testis"/>
</dbReference>
<reference evidence="5 6" key="1">
    <citation type="journal article" date="2011" name="Nature">
        <title>A high-resolution map of human evolutionary constraint using 29 mammals.</title>
        <authorList>
            <person name="Lindblad-Toh K."/>
            <person name="Garber M."/>
            <person name="Zuk O."/>
            <person name="Lin M.F."/>
            <person name="Parker B.J."/>
            <person name="Washietl S."/>
            <person name="Kheradpour P."/>
            <person name="Ernst J."/>
            <person name="Jordan G."/>
            <person name="Mauceli E."/>
            <person name="Ward L.D."/>
            <person name="Lowe C.B."/>
            <person name="Holloway A.K."/>
            <person name="Clamp M."/>
            <person name="Gnerre S."/>
            <person name="Alfoldi J."/>
            <person name="Beal K."/>
            <person name="Chang J."/>
            <person name="Clawson H."/>
            <person name="Cuff J."/>
            <person name="Di Palma F."/>
            <person name="Fitzgerald S."/>
            <person name="Flicek P."/>
            <person name="Guttman M."/>
            <person name="Hubisz M.J."/>
            <person name="Jaffe D.B."/>
            <person name="Jungreis I."/>
            <person name="Kent W.J."/>
            <person name="Kostka D."/>
            <person name="Lara M."/>
            <person name="Martins A.L."/>
            <person name="Massingham T."/>
            <person name="Moltke I."/>
            <person name="Raney B.J."/>
            <person name="Rasmussen M.D."/>
            <person name="Robinson J."/>
            <person name="Stark A."/>
            <person name="Vilella A.J."/>
            <person name="Wen J."/>
            <person name="Xie X."/>
            <person name="Zody M.C."/>
            <person name="Baldwin J."/>
            <person name="Bloom T."/>
            <person name="Chin C.W."/>
            <person name="Heiman D."/>
            <person name="Nicol R."/>
            <person name="Nusbaum C."/>
            <person name="Young S."/>
            <person name="Wilkinson J."/>
            <person name="Worley K.C."/>
            <person name="Kovar C.L."/>
            <person name="Muzny D.M."/>
            <person name="Gibbs R.A."/>
            <person name="Cree A."/>
            <person name="Dihn H.H."/>
            <person name="Fowler G."/>
            <person name="Jhangiani S."/>
            <person name="Joshi V."/>
            <person name="Lee S."/>
            <person name="Lewis L.R."/>
            <person name="Nazareth L.V."/>
            <person name="Okwuonu G."/>
            <person name="Santibanez J."/>
            <person name="Warren W.C."/>
            <person name="Mardis E.R."/>
            <person name="Weinstock G.M."/>
            <person name="Wilson R.K."/>
            <person name="Delehaunty K."/>
            <person name="Dooling D."/>
            <person name="Fronik C."/>
            <person name="Fulton L."/>
            <person name="Fulton B."/>
            <person name="Graves T."/>
            <person name="Minx P."/>
            <person name="Sodergren E."/>
            <person name="Birney E."/>
            <person name="Margulies E.H."/>
            <person name="Herrero J."/>
            <person name="Green E.D."/>
            <person name="Haussler D."/>
            <person name="Siepel A."/>
            <person name="Goldman N."/>
            <person name="Pollard K.S."/>
            <person name="Pedersen J.S."/>
            <person name="Lander E.S."/>
            <person name="Kellis M."/>
        </authorList>
    </citation>
    <scope>NUCLEOTIDE SEQUENCE [LARGE SCALE GENOMIC DNA]</scope>
    <source>
        <strain evidence="6">Thorbecke</strain>
    </source>
</reference>
<name>A0A5F9DSE9_RABIT</name>
<dbReference type="GO" id="GO:0005777">
    <property type="term" value="C:peroxisome"/>
    <property type="evidence" value="ECO:0007669"/>
    <property type="project" value="InterPro"/>
</dbReference>